<dbReference type="AlphaFoldDB" id="A0A0G1CPG9"/>
<dbReference type="Pfam" id="PF21553">
    <property type="entry name" value="Formyl_trans_C_2"/>
    <property type="match status" value="1"/>
</dbReference>
<dbReference type="InterPro" id="IPR002376">
    <property type="entry name" value="Formyl_transf_N"/>
</dbReference>
<evidence type="ECO:0000259" key="1">
    <source>
        <dbReference type="Pfam" id="PF00551"/>
    </source>
</evidence>
<dbReference type="STRING" id="1618446.UV61_C0002G0180"/>
<dbReference type="Gene3D" id="3.40.50.170">
    <property type="entry name" value="Formyl transferase, N-terminal domain"/>
    <property type="match status" value="1"/>
</dbReference>
<dbReference type="CDD" id="cd08821">
    <property type="entry name" value="FMT_core_like_1"/>
    <property type="match status" value="1"/>
</dbReference>
<evidence type="ECO:0000259" key="2">
    <source>
        <dbReference type="Pfam" id="PF21553"/>
    </source>
</evidence>
<gene>
    <name evidence="3" type="ORF">UV61_C0002G0180</name>
</gene>
<name>A0A0G1CPG9_9BACT</name>
<dbReference type="EMBL" id="LCFD01000002">
    <property type="protein sequence ID" value="KKS87459.1"/>
    <property type="molecule type" value="Genomic_DNA"/>
</dbReference>
<dbReference type="SUPFAM" id="SSF53328">
    <property type="entry name" value="Formyltransferase"/>
    <property type="match status" value="1"/>
</dbReference>
<dbReference type="Gene3D" id="3.10.25.20">
    <property type="match status" value="1"/>
</dbReference>
<dbReference type="InterPro" id="IPR036477">
    <property type="entry name" value="Formyl_transf_N_sf"/>
</dbReference>
<dbReference type="Pfam" id="PF00551">
    <property type="entry name" value="Formyl_trans_N"/>
    <property type="match status" value="1"/>
</dbReference>
<dbReference type="GO" id="GO:0003824">
    <property type="term" value="F:catalytic activity"/>
    <property type="evidence" value="ECO:0007669"/>
    <property type="project" value="InterPro"/>
</dbReference>
<organism evidence="3 4">
    <name type="scientific">Candidatus Gottesmanbacteria bacterium GW2011_GWB1_43_11</name>
    <dbReference type="NCBI Taxonomy" id="1618446"/>
    <lineage>
        <taxon>Bacteria</taxon>
        <taxon>Candidatus Gottesmaniibacteriota</taxon>
    </lineage>
</organism>
<dbReference type="InterPro" id="IPR011034">
    <property type="entry name" value="Formyl_transferase-like_C_sf"/>
</dbReference>
<evidence type="ECO:0000313" key="4">
    <source>
        <dbReference type="Proteomes" id="UP000034050"/>
    </source>
</evidence>
<reference evidence="3 4" key="1">
    <citation type="journal article" date="2015" name="Nature">
        <title>rRNA introns, odd ribosomes, and small enigmatic genomes across a large radiation of phyla.</title>
        <authorList>
            <person name="Brown C.T."/>
            <person name="Hug L.A."/>
            <person name="Thomas B.C."/>
            <person name="Sharon I."/>
            <person name="Castelle C.J."/>
            <person name="Singh A."/>
            <person name="Wilkins M.J."/>
            <person name="Williams K.H."/>
            <person name="Banfield J.F."/>
        </authorList>
    </citation>
    <scope>NUCLEOTIDE SEQUENCE [LARGE SCALE GENOMIC DNA]</scope>
</reference>
<comment type="caution">
    <text evidence="3">The sequence shown here is derived from an EMBL/GenBank/DDBJ whole genome shotgun (WGS) entry which is preliminary data.</text>
</comment>
<feature type="domain" description="Formyl transferase N-terminal" evidence="1">
    <location>
        <begin position="27"/>
        <end position="134"/>
    </location>
</feature>
<dbReference type="SUPFAM" id="SSF50486">
    <property type="entry name" value="FMT C-terminal domain-like"/>
    <property type="match status" value="1"/>
</dbReference>
<accession>A0A0G1CPG9</accession>
<dbReference type="PATRIC" id="fig|1618446.3.peg.304"/>
<sequence>MVSKTYIIATIRPWNIANFHKYFSAKKNYHLIQNKSEMTVEHLRRLHPRYIFFPHWSWIISEEIWRNFECVVFHMTDLPFGRGGSPLQNLIIRGFKNTKISAIRVSDGMDTGNIYLKRPVSLKGSAEQIYARLSQIVFSDMIPHIIKNEPTPTPQTGKITLFKRRLPEESNLEPVKTISDAYDFIRMLDAPEYPKAFLQTKGLRFEFSKARLRKNKLAAQVEVYEK</sequence>
<proteinExistence type="predicted"/>
<feature type="domain" description="Methionyl-tRNA formyltransferase-like C-terminal" evidence="2">
    <location>
        <begin position="167"/>
        <end position="223"/>
    </location>
</feature>
<evidence type="ECO:0000313" key="3">
    <source>
        <dbReference type="EMBL" id="KKS87459.1"/>
    </source>
</evidence>
<dbReference type="Proteomes" id="UP000034050">
    <property type="component" value="Unassembled WGS sequence"/>
</dbReference>
<protein>
    <submittedName>
        <fullName evidence="3">Uncharacterized protein</fullName>
    </submittedName>
</protein>
<dbReference type="InterPro" id="IPR049355">
    <property type="entry name" value="Formyl_trans-like_C"/>
</dbReference>